<organism evidence="2 3">
    <name type="scientific">Pediococcus parvulus</name>
    <dbReference type="NCBI Taxonomy" id="54062"/>
    <lineage>
        <taxon>Bacteria</taxon>
        <taxon>Bacillati</taxon>
        <taxon>Bacillota</taxon>
        <taxon>Bacilli</taxon>
        <taxon>Lactobacillales</taxon>
        <taxon>Lactobacillaceae</taxon>
        <taxon>Pediococcus</taxon>
    </lineage>
</organism>
<keyword evidence="1" id="KW-0472">Membrane</keyword>
<keyword evidence="1" id="KW-0812">Transmembrane</keyword>
<keyword evidence="1" id="KW-1133">Transmembrane helix</keyword>
<comment type="caution">
    <text evidence="2">The sequence shown here is derived from an EMBL/GenBank/DDBJ whole genome shotgun (WGS) entry which is preliminary data.</text>
</comment>
<keyword evidence="3" id="KW-1185">Reference proteome</keyword>
<name>A0ABX2UH61_9LACO</name>
<accession>A0ABX2UH61</accession>
<evidence type="ECO:0000313" key="2">
    <source>
        <dbReference type="EMBL" id="OAD64402.1"/>
    </source>
</evidence>
<dbReference type="Proteomes" id="UP000077280">
    <property type="component" value="Unassembled WGS sequence"/>
</dbReference>
<feature type="transmembrane region" description="Helical" evidence="1">
    <location>
        <begin position="27"/>
        <end position="50"/>
    </location>
</feature>
<protein>
    <submittedName>
        <fullName evidence="2">Uncharacterized protein</fullName>
    </submittedName>
</protein>
<proteinExistence type="predicted"/>
<reference evidence="2 3" key="1">
    <citation type="submission" date="2016-05" db="EMBL/GenBank/DDBJ databases">
        <title>Draft genome sequence of Pediococcus parvulus 2.6, a probiotic beta-glucan producer strain.</title>
        <authorList>
            <person name="Mohedano M.L."/>
            <person name="Perez-Ramos A."/>
            <person name="Duenas M.T."/>
            <person name="Lamontanara A."/>
            <person name="Orru L."/>
            <person name="Spano G."/>
            <person name="Capozzi V."/>
            <person name="Lopez P."/>
        </authorList>
    </citation>
    <scope>NUCLEOTIDE SEQUENCE [LARGE SCALE GENOMIC DNA]</scope>
    <source>
        <strain evidence="2 3">2.6</strain>
    </source>
</reference>
<feature type="transmembrane region" description="Helical" evidence="1">
    <location>
        <begin position="106"/>
        <end position="125"/>
    </location>
</feature>
<dbReference type="EMBL" id="LXND01000033">
    <property type="protein sequence ID" value="OAD64402.1"/>
    <property type="molecule type" value="Genomic_DNA"/>
</dbReference>
<evidence type="ECO:0000313" key="3">
    <source>
        <dbReference type="Proteomes" id="UP000077280"/>
    </source>
</evidence>
<gene>
    <name evidence="2" type="ORF">A7K95_04785</name>
</gene>
<feature type="transmembrane region" description="Helical" evidence="1">
    <location>
        <begin position="137"/>
        <end position="157"/>
    </location>
</feature>
<evidence type="ECO:0000256" key="1">
    <source>
        <dbReference type="SAM" id="Phobius"/>
    </source>
</evidence>
<sequence>MPVFLFVLAVFLYKSNLLNIKMIVVYLISILVMVLPLIYFAFSIFIKHISKPVKFLWMDVPPLPQSRTSSLIDFSGNVVNTMLHNFISGCQMYWSGTDSLSRNSTAPFGMVFPWVLVVFVIIGLLSSKKLLPNKLMVLKNICVIALITFVPVALITVPNFTH</sequence>